<dbReference type="GO" id="GO:0045944">
    <property type="term" value="P:positive regulation of transcription by RNA polymerase II"/>
    <property type="evidence" value="ECO:0007669"/>
    <property type="project" value="TreeGrafter"/>
</dbReference>
<dbReference type="AlphaFoldDB" id="A0A9P8VA71"/>
<gene>
    <name evidence="4" type="ORF">F5X68DRAFT_241600</name>
</gene>
<keyword evidence="5" id="KW-1185">Reference proteome</keyword>
<protein>
    <submittedName>
        <fullName evidence="4">Uncharacterized protein</fullName>
    </submittedName>
</protein>
<dbReference type="GO" id="GO:0000976">
    <property type="term" value="F:transcription cis-regulatory region binding"/>
    <property type="evidence" value="ECO:0007669"/>
    <property type="project" value="TreeGrafter"/>
</dbReference>
<reference evidence="4" key="1">
    <citation type="journal article" date="2021" name="Nat. Commun.">
        <title>Genetic determinants of endophytism in the Arabidopsis root mycobiome.</title>
        <authorList>
            <person name="Mesny F."/>
            <person name="Miyauchi S."/>
            <person name="Thiergart T."/>
            <person name="Pickel B."/>
            <person name="Atanasova L."/>
            <person name="Karlsson M."/>
            <person name="Huettel B."/>
            <person name="Barry K.W."/>
            <person name="Haridas S."/>
            <person name="Chen C."/>
            <person name="Bauer D."/>
            <person name="Andreopoulos W."/>
            <person name="Pangilinan J."/>
            <person name="LaButti K."/>
            <person name="Riley R."/>
            <person name="Lipzen A."/>
            <person name="Clum A."/>
            <person name="Drula E."/>
            <person name="Henrissat B."/>
            <person name="Kohler A."/>
            <person name="Grigoriev I.V."/>
            <person name="Martin F.M."/>
            <person name="Hacquard S."/>
        </authorList>
    </citation>
    <scope>NUCLEOTIDE SEQUENCE</scope>
    <source>
        <strain evidence="4">MPI-SDFR-AT-0117</strain>
    </source>
</reference>
<sequence length="511" mass="57581">MATTIHPDQPPPPYQPTDPRSVNVSQGSNQEGRPAVIEAPSNNKRRAFYRKLRDRDTISGDLSKYTVYRVTHTPEEALRMAIFFAIDERRFITRDLKTWRTVRKVVNNLTNNEEENNEEEEIAEHNSPAPPRVFKTPSFREFLVEQRNLMGQDFHTPNPSPDDPRRALQKPDIARFFHHYITSIAPWYDLSDESAAFGTLIPRLALDSPLLFSAVIALSAMQKSKTGASSVYPIAEFYHGHCIRLLIALDKFAGFEERETALAAACLLRTYEIQDEETDPGRHLQGAFSLASSYVSSTHDLAHPLLAAGFWNYLREDITHSLLEQEPLKMDLTNMPLPTEYPTDQTWLNKVSLILGQTLNHFMSGTLDGHDWNRMQANLSDWHRDLPAHFSPFSKSDPAPGEAFPRVWMLRDCHGAARHYFLVTLSILTQASSKSTFEELKPLGPSEAISKNEFLEACALEIVGIAFTSGAPAVLVNAFGPIAFYMQAPEPYGKPRRSKSWSAFSLPAPGQ</sequence>
<evidence type="ECO:0000256" key="3">
    <source>
        <dbReference type="SAM" id="MobiDB-lite"/>
    </source>
</evidence>
<dbReference type="Proteomes" id="UP000770015">
    <property type="component" value="Unassembled WGS sequence"/>
</dbReference>
<feature type="compositionally biased region" description="Polar residues" evidence="3">
    <location>
        <begin position="20"/>
        <end position="31"/>
    </location>
</feature>
<evidence type="ECO:0000313" key="4">
    <source>
        <dbReference type="EMBL" id="KAH6685418.1"/>
    </source>
</evidence>
<dbReference type="OrthoDB" id="407832at2759"/>
<dbReference type="PANTHER" id="PTHR37534">
    <property type="entry name" value="TRANSCRIPTIONAL ACTIVATOR PROTEIN UGA3"/>
    <property type="match status" value="1"/>
</dbReference>
<dbReference type="PANTHER" id="PTHR37534:SF2">
    <property type="entry name" value="N-ACETYLTRANSFERASE DOMAIN-CONTAINING PROTEIN"/>
    <property type="match status" value="1"/>
</dbReference>
<dbReference type="InterPro" id="IPR021858">
    <property type="entry name" value="Fun_TF"/>
</dbReference>
<comment type="subcellular location">
    <subcellularLocation>
        <location evidence="1">Nucleus</location>
    </subcellularLocation>
</comment>
<dbReference type="GO" id="GO:0005634">
    <property type="term" value="C:nucleus"/>
    <property type="evidence" value="ECO:0007669"/>
    <property type="project" value="UniProtKB-SubCell"/>
</dbReference>
<accession>A0A9P8VA71</accession>
<dbReference type="CDD" id="cd12148">
    <property type="entry name" value="fungal_TF_MHR"/>
    <property type="match status" value="1"/>
</dbReference>
<evidence type="ECO:0000256" key="1">
    <source>
        <dbReference type="ARBA" id="ARBA00004123"/>
    </source>
</evidence>
<name>A0A9P8VA71_9PEZI</name>
<evidence type="ECO:0000313" key="5">
    <source>
        <dbReference type="Proteomes" id="UP000770015"/>
    </source>
</evidence>
<dbReference type="EMBL" id="JAGSXJ010000015">
    <property type="protein sequence ID" value="KAH6685418.1"/>
    <property type="molecule type" value="Genomic_DNA"/>
</dbReference>
<organism evidence="4 5">
    <name type="scientific">Plectosphaerella plurivora</name>
    <dbReference type="NCBI Taxonomy" id="936078"/>
    <lineage>
        <taxon>Eukaryota</taxon>
        <taxon>Fungi</taxon>
        <taxon>Dikarya</taxon>
        <taxon>Ascomycota</taxon>
        <taxon>Pezizomycotina</taxon>
        <taxon>Sordariomycetes</taxon>
        <taxon>Hypocreomycetidae</taxon>
        <taxon>Glomerellales</taxon>
        <taxon>Plectosphaerellaceae</taxon>
        <taxon>Plectosphaerella</taxon>
    </lineage>
</organism>
<comment type="caution">
    <text evidence="4">The sequence shown here is derived from an EMBL/GenBank/DDBJ whole genome shotgun (WGS) entry which is preliminary data.</text>
</comment>
<feature type="region of interest" description="Disordered" evidence="3">
    <location>
        <begin position="1"/>
        <end position="42"/>
    </location>
</feature>
<evidence type="ECO:0000256" key="2">
    <source>
        <dbReference type="ARBA" id="ARBA00023242"/>
    </source>
</evidence>
<keyword evidence="2" id="KW-0539">Nucleus</keyword>
<proteinExistence type="predicted"/>
<dbReference type="GO" id="GO:0003700">
    <property type="term" value="F:DNA-binding transcription factor activity"/>
    <property type="evidence" value="ECO:0007669"/>
    <property type="project" value="TreeGrafter"/>
</dbReference>
<dbReference type="Pfam" id="PF11951">
    <property type="entry name" value="Fungal_trans_2"/>
    <property type="match status" value="1"/>
</dbReference>